<comment type="caution">
    <text evidence="7">The sequence shown here is derived from an EMBL/GenBank/DDBJ whole genome shotgun (WGS) entry which is preliminary data.</text>
</comment>
<dbReference type="InterPro" id="IPR051885">
    <property type="entry name" value="CC_CF"/>
</dbReference>
<accession>A0A1Y2HPI9</accession>
<keyword evidence="8" id="KW-1185">Reference proteome</keyword>
<proteinExistence type="predicted"/>
<dbReference type="PANTHER" id="PTHR15654:SF1">
    <property type="entry name" value="COILED-COIL DOMAIN-CONTAINING PROTEIN 96"/>
    <property type="match status" value="1"/>
</dbReference>
<dbReference type="Proteomes" id="UP000193411">
    <property type="component" value="Unassembled WGS sequence"/>
</dbReference>
<dbReference type="Pfam" id="PF13870">
    <property type="entry name" value="CCDC113_CCDC96_CC"/>
    <property type="match status" value="1"/>
</dbReference>
<evidence type="ECO:0000256" key="1">
    <source>
        <dbReference type="ARBA" id="ARBA00004138"/>
    </source>
</evidence>
<dbReference type="GO" id="GO:0036064">
    <property type="term" value="C:ciliary basal body"/>
    <property type="evidence" value="ECO:0007669"/>
    <property type="project" value="TreeGrafter"/>
</dbReference>
<evidence type="ECO:0000256" key="2">
    <source>
        <dbReference type="ARBA" id="ARBA00023054"/>
    </source>
</evidence>
<name>A0A1Y2HPI9_9FUNG</name>
<feature type="coiled-coil region" evidence="4">
    <location>
        <begin position="312"/>
        <end position="342"/>
    </location>
</feature>
<keyword evidence="2 4" id="KW-0175">Coiled coil</keyword>
<dbReference type="STRING" id="765915.A0A1Y2HPI9"/>
<keyword evidence="3" id="KW-0966">Cell projection</keyword>
<evidence type="ECO:0000256" key="5">
    <source>
        <dbReference type="SAM" id="MobiDB-lite"/>
    </source>
</evidence>
<dbReference type="GO" id="GO:0005930">
    <property type="term" value="C:axoneme"/>
    <property type="evidence" value="ECO:0007669"/>
    <property type="project" value="TreeGrafter"/>
</dbReference>
<protein>
    <recommendedName>
        <fullName evidence="6">CCDC113/CCDC96 coiled-coil domain-containing protein</fullName>
    </recommendedName>
</protein>
<evidence type="ECO:0000313" key="7">
    <source>
        <dbReference type="EMBL" id="ORZ36500.1"/>
    </source>
</evidence>
<dbReference type="AlphaFoldDB" id="A0A1Y2HPI9"/>
<evidence type="ECO:0000256" key="4">
    <source>
        <dbReference type="SAM" id="Coils"/>
    </source>
</evidence>
<dbReference type="EMBL" id="MCFL01000016">
    <property type="protein sequence ID" value="ORZ36500.1"/>
    <property type="molecule type" value="Genomic_DNA"/>
</dbReference>
<organism evidence="7 8">
    <name type="scientific">Catenaria anguillulae PL171</name>
    <dbReference type="NCBI Taxonomy" id="765915"/>
    <lineage>
        <taxon>Eukaryota</taxon>
        <taxon>Fungi</taxon>
        <taxon>Fungi incertae sedis</taxon>
        <taxon>Blastocladiomycota</taxon>
        <taxon>Blastocladiomycetes</taxon>
        <taxon>Blastocladiales</taxon>
        <taxon>Catenariaceae</taxon>
        <taxon>Catenaria</taxon>
    </lineage>
</organism>
<reference evidence="7 8" key="1">
    <citation type="submission" date="2016-07" db="EMBL/GenBank/DDBJ databases">
        <title>Pervasive Adenine N6-methylation of Active Genes in Fungi.</title>
        <authorList>
            <consortium name="DOE Joint Genome Institute"/>
            <person name="Mondo S.J."/>
            <person name="Dannebaum R.O."/>
            <person name="Kuo R.C."/>
            <person name="Labutti K."/>
            <person name="Haridas S."/>
            <person name="Kuo A."/>
            <person name="Salamov A."/>
            <person name="Ahrendt S.R."/>
            <person name="Lipzen A."/>
            <person name="Sullivan W."/>
            <person name="Andreopoulos W.B."/>
            <person name="Clum A."/>
            <person name="Lindquist E."/>
            <person name="Daum C."/>
            <person name="Ramamoorthy G.K."/>
            <person name="Gryganskyi A."/>
            <person name="Culley D."/>
            <person name="Magnuson J.K."/>
            <person name="James T.Y."/>
            <person name="O'Malley M.A."/>
            <person name="Stajich J.E."/>
            <person name="Spatafora J.W."/>
            <person name="Visel A."/>
            <person name="Grigoriev I.V."/>
        </authorList>
    </citation>
    <scope>NUCLEOTIDE SEQUENCE [LARGE SCALE GENOMIC DNA]</scope>
    <source>
        <strain evidence="7 8">PL171</strain>
    </source>
</reference>
<evidence type="ECO:0000259" key="6">
    <source>
        <dbReference type="Pfam" id="PF13870"/>
    </source>
</evidence>
<feature type="coiled-coil region" evidence="4">
    <location>
        <begin position="162"/>
        <end position="243"/>
    </location>
</feature>
<dbReference type="PANTHER" id="PTHR15654">
    <property type="entry name" value="COILED-COIL DOMAIN-CONTAINING PROTEIN 113-RELATED"/>
    <property type="match status" value="1"/>
</dbReference>
<dbReference type="OrthoDB" id="10254794at2759"/>
<sequence length="361" mass="42015">MSPAADVSDAAQNHIEGELQHPSSETQLSDEEVAVRDACIARIKSALLAQESMRVVNVALQHKLSDLFRKRRAEDKNNEPDKSVTDQDQRFANVMTSLKQLRSEYDTMERMQQQVDQEFKAKLQDRKQEFSERSEEFRKYRRQVAVSSENSRTGKSIPLKVVEQLEAQDSRKEAEVAAVRLENIKLRNKLKRHEQTLRQKEELAEGLHLIDFEQLKIENQTYNEKIEERNEELMKLRKKITNVVQVLAHIKEKLQFVQEENNCLSGDLSAIDAQVGEERDQLPVAKQQRDQLRSRNNYLKEKNGLLGNDALLRDFEQRVDEVQDLKSELTHLQELYSRLTRSVKVQQVQTYNQAVLPLILN</sequence>
<feature type="domain" description="CCDC113/CCDC96 coiled-coil" evidence="6">
    <location>
        <begin position="171"/>
        <end position="344"/>
    </location>
</feature>
<dbReference type="GO" id="GO:0060271">
    <property type="term" value="P:cilium assembly"/>
    <property type="evidence" value="ECO:0007669"/>
    <property type="project" value="TreeGrafter"/>
</dbReference>
<feature type="region of interest" description="Disordered" evidence="5">
    <location>
        <begin position="1"/>
        <end position="30"/>
    </location>
</feature>
<comment type="subcellular location">
    <subcellularLocation>
        <location evidence="1">Cell projection</location>
        <location evidence="1">Cilium</location>
    </subcellularLocation>
</comment>
<gene>
    <name evidence="7" type="ORF">BCR44DRAFT_119276</name>
</gene>
<evidence type="ECO:0000256" key="3">
    <source>
        <dbReference type="ARBA" id="ARBA00023273"/>
    </source>
</evidence>
<dbReference type="InterPro" id="IPR025254">
    <property type="entry name" value="CCDC113/CCDC96_CC"/>
</dbReference>
<evidence type="ECO:0000313" key="8">
    <source>
        <dbReference type="Proteomes" id="UP000193411"/>
    </source>
</evidence>